<comment type="caution">
    <text evidence="3">The sequence shown here is derived from an EMBL/GenBank/DDBJ whole genome shotgun (WGS) entry which is preliminary data.</text>
</comment>
<dbReference type="Pfam" id="PF03061">
    <property type="entry name" value="4HBT"/>
    <property type="match status" value="1"/>
</dbReference>
<gene>
    <name evidence="3" type="ORF">FMM06_10285</name>
</gene>
<proteinExistence type="predicted"/>
<name>A0A552U7C2_9SPHN</name>
<sequence length="146" mass="15383">MTDAELMERMNRVAPPTSRLLGTQIIGVDSAAGTVRMSFAPKPEFCNPMGNVQGGFIVAMLDDCAAVSAVVASGKRIVVPTIELKCSFFGVVRLGPVFGLGRCLKIGKRVAFMEAELTDADGRVLAKLSTSALPVPMPDDANLVEA</sequence>
<dbReference type="PANTHER" id="PTHR43240:SF1">
    <property type="entry name" value="BLR5584 PROTEIN"/>
    <property type="match status" value="1"/>
</dbReference>
<dbReference type="InterPro" id="IPR003736">
    <property type="entry name" value="PAAI_dom"/>
</dbReference>
<dbReference type="GO" id="GO:0061522">
    <property type="term" value="F:1,4-dihydroxy-2-naphthoyl-CoA thioesterase activity"/>
    <property type="evidence" value="ECO:0007669"/>
    <property type="project" value="TreeGrafter"/>
</dbReference>
<reference evidence="3 4" key="1">
    <citation type="submission" date="2019-07" db="EMBL/GenBank/DDBJ databases">
        <title>Novel species isolated from glacier.</title>
        <authorList>
            <person name="Liu Q."/>
            <person name="Xin Y.-H."/>
        </authorList>
    </citation>
    <scope>NUCLEOTIDE SEQUENCE [LARGE SCALE GENOMIC DNA]</scope>
    <source>
        <strain evidence="3 4">LB1R16</strain>
    </source>
</reference>
<dbReference type="PANTHER" id="PTHR43240">
    <property type="entry name" value="1,4-DIHYDROXY-2-NAPHTHOYL-COA THIOESTERASE 1"/>
    <property type="match status" value="1"/>
</dbReference>
<dbReference type="EMBL" id="VJWA01000002">
    <property type="protein sequence ID" value="TRW14111.1"/>
    <property type="molecule type" value="Genomic_DNA"/>
</dbReference>
<dbReference type="Gene3D" id="3.10.129.10">
    <property type="entry name" value="Hotdog Thioesterase"/>
    <property type="match status" value="1"/>
</dbReference>
<dbReference type="GO" id="GO:0005829">
    <property type="term" value="C:cytosol"/>
    <property type="evidence" value="ECO:0007669"/>
    <property type="project" value="TreeGrafter"/>
</dbReference>
<keyword evidence="1" id="KW-0378">Hydrolase</keyword>
<dbReference type="OrthoDB" id="9813282at2"/>
<protein>
    <submittedName>
        <fullName evidence="3">PaaI family thioesterase</fullName>
    </submittedName>
</protein>
<evidence type="ECO:0000259" key="2">
    <source>
        <dbReference type="Pfam" id="PF03061"/>
    </source>
</evidence>
<dbReference type="RefSeq" id="WP_144237317.1">
    <property type="nucleotide sequence ID" value="NZ_VJWA01000002.1"/>
</dbReference>
<dbReference type="InterPro" id="IPR006683">
    <property type="entry name" value="Thioestr_dom"/>
</dbReference>
<dbReference type="SUPFAM" id="SSF54637">
    <property type="entry name" value="Thioesterase/thiol ester dehydrase-isomerase"/>
    <property type="match status" value="1"/>
</dbReference>
<evidence type="ECO:0000313" key="3">
    <source>
        <dbReference type="EMBL" id="TRW14111.1"/>
    </source>
</evidence>
<dbReference type="NCBIfam" id="TIGR00369">
    <property type="entry name" value="unchar_dom_1"/>
    <property type="match status" value="1"/>
</dbReference>
<feature type="domain" description="Thioesterase" evidence="2">
    <location>
        <begin position="49"/>
        <end position="125"/>
    </location>
</feature>
<dbReference type="CDD" id="cd03443">
    <property type="entry name" value="PaaI_thioesterase"/>
    <property type="match status" value="1"/>
</dbReference>
<dbReference type="Proteomes" id="UP000317894">
    <property type="component" value="Unassembled WGS sequence"/>
</dbReference>
<dbReference type="AlphaFoldDB" id="A0A552U7C2"/>
<evidence type="ECO:0000313" key="4">
    <source>
        <dbReference type="Proteomes" id="UP000317894"/>
    </source>
</evidence>
<accession>A0A552U7C2</accession>
<keyword evidence="4" id="KW-1185">Reference proteome</keyword>
<evidence type="ECO:0000256" key="1">
    <source>
        <dbReference type="ARBA" id="ARBA00022801"/>
    </source>
</evidence>
<organism evidence="3 4">
    <name type="scientific">Glacieibacterium frigidum</name>
    <dbReference type="NCBI Taxonomy" id="2593303"/>
    <lineage>
        <taxon>Bacteria</taxon>
        <taxon>Pseudomonadati</taxon>
        <taxon>Pseudomonadota</taxon>
        <taxon>Alphaproteobacteria</taxon>
        <taxon>Sphingomonadales</taxon>
        <taxon>Sphingosinicellaceae</taxon>
        <taxon>Glacieibacterium</taxon>
    </lineage>
</organism>
<dbReference type="InterPro" id="IPR029069">
    <property type="entry name" value="HotDog_dom_sf"/>
</dbReference>